<organism evidence="1 2">
    <name type="scientific">Paenibacillus lutimineralis</name>
    <dbReference type="NCBI Taxonomy" id="2707005"/>
    <lineage>
        <taxon>Bacteria</taxon>
        <taxon>Bacillati</taxon>
        <taxon>Bacillota</taxon>
        <taxon>Bacilli</taxon>
        <taxon>Bacillales</taxon>
        <taxon>Paenibacillaceae</taxon>
        <taxon>Paenibacillus</taxon>
    </lineage>
</organism>
<proteinExistence type="predicted"/>
<dbReference type="RefSeq" id="WP_126999993.1">
    <property type="nucleotide sequence ID" value="NZ_CP034346.1"/>
</dbReference>
<dbReference type="OrthoDB" id="1550811at2"/>
<dbReference type="AlphaFoldDB" id="A0A3Q9I9P4"/>
<protein>
    <submittedName>
        <fullName evidence="1">DUF2625 family protein</fullName>
    </submittedName>
</protein>
<reference evidence="2" key="1">
    <citation type="submission" date="2018-12" db="EMBL/GenBank/DDBJ databases">
        <title>Complete genome sequence of Paenibacillus sp. MBLB1234.</title>
        <authorList>
            <person name="Nam Y.-D."/>
            <person name="Kang J."/>
            <person name="Chung W.-H."/>
            <person name="Park Y.S."/>
        </authorList>
    </citation>
    <scope>NUCLEOTIDE SEQUENCE [LARGE SCALE GENOMIC DNA]</scope>
    <source>
        <strain evidence="2">MBLB1234</strain>
    </source>
</reference>
<sequence length="221" mass="24835">MLNESKKPIEELIDAENDSWVELSEMLKDSANTYRIIPAELDTAKETLYALQVSTRSYLGSVAYRTGGILFDEGWITLLGAGRAEICGSLTSWNGLHKNDLEFAPLEGMLVVAYDAAGGFFALDTGRYEGTGLIYYFAPDTLEWESTELAYSGFMAWLADGDLEQFYQTFRWKGWQEQVRQLESDQVLSYYPPLWSEEGDGQNSSKSPISVKEAWLAAVKQ</sequence>
<evidence type="ECO:0000313" key="2">
    <source>
        <dbReference type="Proteomes" id="UP000270678"/>
    </source>
</evidence>
<dbReference type="EMBL" id="CP034346">
    <property type="protein sequence ID" value="AZS15900.1"/>
    <property type="molecule type" value="Genomic_DNA"/>
</dbReference>
<dbReference type="Pfam" id="PF10946">
    <property type="entry name" value="DUF2625"/>
    <property type="match status" value="1"/>
</dbReference>
<name>A0A3Q9I9P4_9BACL</name>
<dbReference type="Proteomes" id="UP000270678">
    <property type="component" value="Chromosome"/>
</dbReference>
<gene>
    <name evidence="1" type="ORF">EI981_16625</name>
</gene>
<evidence type="ECO:0000313" key="1">
    <source>
        <dbReference type="EMBL" id="AZS15900.1"/>
    </source>
</evidence>
<keyword evidence="2" id="KW-1185">Reference proteome</keyword>
<accession>A0A3Q9I9P4</accession>
<dbReference type="InterPro" id="IPR021239">
    <property type="entry name" value="DUF2625"/>
</dbReference>
<dbReference type="KEGG" id="plut:EI981_16625"/>